<dbReference type="PRINTS" id="PR00811">
    <property type="entry name" value="BCTERIALGSPD"/>
</dbReference>
<dbReference type="Gene3D" id="3.30.1370.120">
    <property type="match status" value="1"/>
</dbReference>
<gene>
    <name evidence="9" type="primary">outD_1</name>
    <name evidence="9" type="ORF">Poly59_38310</name>
</gene>
<dbReference type="PANTHER" id="PTHR30332">
    <property type="entry name" value="PROBABLE GENERAL SECRETION PATHWAY PROTEIN D"/>
    <property type="match status" value="1"/>
</dbReference>
<dbReference type="PANTHER" id="PTHR30332:SF24">
    <property type="entry name" value="SECRETIN GSPD-RELATED"/>
    <property type="match status" value="1"/>
</dbReference>
<comment type="subcellular location">
    <subcellularLocation>
        <location evidence="5">Cell outer membrane</location>
    </subcellularLocation>
    <subcellularLocation>
        <location evidence="1">Membrane</location>
    </subcellularLocation>
</comment>
<sequence length="730" mass="78614">MDGNETNNNPIRVRRSIVIGMGLLSATCLSSIAVGQTPRAFDPSIDARPIELAHAWPAGEGSIVRPRAKLISAKASPFTAALTAAAAEVDEDRRATNAPQPWVSTPLPNSDAARTSHATSSPSDAQASQSAEPRTVDEALQMRGTVSFRKTPLSEVVFLLSDLWKINIVAGEEVSGEVSGTFFNAPLSEVLAAALTSSGYSYRKTGSSLVVLSADQVGMDDPSFISETVTLPSSLRDDNSTLEAAEMLLSERGQMKKIGVDMVLVIDKPERIERVRNLFASLSPTTSSTASATVESSSTLADTASELPAPLSTNEPVIAGIAYFTPQFTEADELAEPLRMTLGDSAIVAVYSQENRIMVKGTPAELQTASEIVTQLDVARQQVRITAMIYDVSLSELEQIGVNWSREVRGIANAQNEALVNVTENVSDFLKASSSMTTTGAASVGIRTITGAMESSVFLEALDSTSEAKLLADPSITVGDRREASIRIVRKIPIVGANPVSGSNAVFTQTEFEEAGVILKVKPRISRDGTIEMEVSPEYSVVAEITSTGPVIDSRTAQTFVRVANGQMFVLGGLRQKSIVESNRGIPFLRDLKYVGGLFRSHDTEVRESELIVFLKPEIVTPYFTGTPREQRAAQVTECQLDQIPYAEACPQSPYCRDTRCPNHHPRPRLNAGSSGLMMIGGDGIYETTNQFPSNIQNIEVEAETRVPTIIETTNHEYFPPVVIDARISP</sequence>
<feature type="domain" description="NolW-like" evidence="8">
    <location>
        <begin position="323"/>
        <end position="382"/>
    </location>
</feature>
<dbReference type="GO" id="GO:0009279">
    <property type="term" value="C:cell outer membrane"/>
    <property type="evidence" value="ECO:0007669"/>
    <property type="project" value="UniProtKB-SubCell"/>
</dbReference>
<feature type="region of interest" description="Disordered" evidence="6">
    <location>
        <begin position="89"/>
        <end position="135"/>
    </location>
</feature>
<keyword evidence="10" id="KW-1185">Reference proteome</keyword>
<evidence type="ECO:0000313" key="9">
    <source>
        <dbReference type="EMBL" id="TWU49217.1"/>
    </source>
</evidence>
<organism evidence="9 10">
    <name type="scientific">Rubripirellula reticaptiva</name>
    <dbReference type="NCBI Taxonomy" id="2528013"/>
    <lineage>
        <taxon>Bacteria</taxon>
        <taxon>Pseudomonadati</taxon>
        <taxon>Planctomycetota</taxon>
        <taxon>Planctomycetia</taxon>
        <taxon>Pirellulales</taxon>
        <taxon>Pirellulaceae</taxon>
        <taxon>Rubripirellula</taxon>
    </lineage>
</organism>
<evidence type="ECO:0000313" key="10">
    <source>
        <dbReference type="Proteomes" id="UP000317977"/>
    </source>
</evidence>
<dbReference type="InterPro" id="IPR001775">
    <property type="entry name" value="GspD/PilQ"/>
</dbReference>
<dbReference type="OrthoDB" id="9779724at2"/>
<keyword evidence="3" id="KW-0472">Membrane</keyword>
<dbReference type="Pfam" id="PF03958">
    <property type="entry name" value="Secretin_N"/>
    <property type="match status" value="1"/>
</dbReference>
<proteinExistence type="inferred from homology"/>
<feature type="compositionally biased region" description="Low complexity" evidence="6">
    <location>
        <begin position="118"/>
        <end position="131"/>
    </location>
</feature>
<comment type="caution">
    <text evidence="9">The sequence shown here is derived from an EMBL/GenBank/DDBJ whole genome shotgun (WGS) entry which is preliminary data.</text>
</comment>
<dbReference type="Pfam" id="PF00263">
    <property type="entry name" value="Secretin"/>
    <property type="match status" value="1"/>
</dbReference>
<keyword evidence="5" id="KW-0813">Transport</keyword>
<evidence type="ECO:0000256" key="2">
    <source>
        <dbReference type="ARBA" id="ARBA00022729"/>
    </source>
</evidence>
<feature type="domain" description="Type II/III secretion system secretin-like" evidence="7">
    <location>
        <begin position="461"/>
        <end position="620"/>
    </location>
</feature>
<dbReference type="InterPro" id="IPR004846">
    <property type="entry name" value="T2SS/T3SS_dom"/>
</dbReference>
<dbReference type="AlphaFoldDB" id="A0A5C6EM56"/>
<evidence type="ECO:0000256" key="3">
    <source>
        <dbReference type="ARBA" id="ARBA00023136"/>
    </source>
</evidence>
<protein>
    <submittedName>
        <fullName evidence="9">Type II secretion system protein D</fullName>
    </submittedName>
</protein>
<dbReference type="EMBL" id="SJPX01000004">
    <property type="protein sequence ID" value="TWU49217.1"/>
    <property type="molecule type" value="Genomic_DNA"/>
</dbReference>
<evidence type="ECO:0000259" key="8">
    <source>
        <dbReference type="Pfam" id="PF03958"/>
    </source>
</evidence>
<evidence type="ECO:0000259" key="7">
    <source>
        <dbReference type="Pfam" id="PF00263"/>
    </source>
</evidence>
<reference evidence="9 10" key="1">
    <citation type="submission" date="2019-02" db="EMBL/GenBank/DDBJ databases">
        <title>Deep-cultivation of Planctomycetes and their phenomic and genomic characterization uncovers novel biology.</title>
        <authorList>
            <person name="Wiegand S."/>
            <person name="Jogler M."/>
            <person name="Boedeker C."/>
            <person name="Pinto D."/>
            <person name="Vollmers J."/>
            <person name="Rivas-Marin E."/>
            <person name="Kohn T."/>
            <person name="Peeters S.H."/>
            <person name="Heuer A."/>
            <person name="Rast P."/>
            <person name="Oberbeckmann S."/>
            <person name="Bunk B."/>
            <person name="Jeske O."/>
            <person name="Meyerdierks A."/>
            <person name="Storesund J.E."/>
            <person name="Kallscheuer N."/>
            <person name="Luecker S."/>
            <person name="Lage O.M."/>
            <person name="Pohl T."/>
            <person name="Merkel B.J."/>
            <person name="Hornburger P."/>
            <person name="Mueller R.-W."/>
            <person name="Bruemmer F."/>
            <person name="Labrenz M."/>
            <person name="Spormann A.M."/>
            <person name="Op Den Camp H."/>
            <person name="Overmann J."/>
            <person name="Amann R."/>
            <person name="Jetten M.S.M."/>
            <person name="Mascher T."/>
            <person name="Medema M.H."/>
            <person name="Devos D.P."/>
            <person name="Kaster A.-K."/>
            <person name="Ovreas L."/>
            <person name="Rohde M."/>
            <person name="Galperin M.Y."/>
            <person name="Jogler C."/>
        </authorList>
    </citation>
    <scope>NUCLEOTIDE SEQUENCE [LARGE SCALE GENOMIC DNA]</scope>
    <source>
        <strain evidence="9 10">Poly59</strain>
    </source>
</reference>
<dbReference type="RefSeq" id="WP_146535510.1">
    <property type="nucleotide sequence ID" value="NZ_SJPX01000004.1"/>
</dbReference>
<feature type="compositionally biased region" description="Polar residues" evidence="6">
    <location>
        <begin position="97"/>
        <end position="117"/>
    </location>
</feature>
<dbReference type="InterPro" id="IPR038591">
    <property type="entry name" value="NolW-like_sf"/>
</dbReference>
<dbReference type="GO" id="GO:0009306">
    <property type="term" value="P:protein secretion"/>
    <property type="evidence" value="ECO:0007669"/>
    <property type="project" value="InterPro"/>
</dbReference>
<keyword evidence="2" id="KW-0732">Signal</keyword>
<evidence type="ECO:0000256" key="4">
    <source>
        <dbReference type="RuleBase" id="RU004003"/>
    </source>
</evidence>
<name>A0A5C6EM56_9BACT</name>
<evidence type="ECO:0000256" key="1">
    <source>
        <dbReference type="ARBA" id="ARBA00004370"/>
    </source>
</evidence>
<dbReference type="Proteomes" id="UP000317977">
    <property type="component" value="Unassembled WGS sequence"/>
</dbReference>
<accession>A0A5C6EM56</accession>
<dbReference type="InterPro" id="IPR005644">
    <property type="entry name" value="NolW-like"/>
</dbReference>
<comment type="similarity">
    <text evidence="4">Belongs to the bacterial secretin family.</text>
</comment>
<dbReference type="GO" id="GO:0015627">
    <property type="term" value="C:type II protein secretion system complex"/>
    <property type="evidence" value="ECO:0007669"/>
    <property type="project" value="TreeGrafter"/>
</dbReference>
<evidence type="ECO:0000256" key="6">
    <source>
        <dbReference type="SAM" id="MobiDB-lite"/>
    </source>
</evidence>
<evidence type="ECO:0000256" key="5">
    <source>
        <dbReference type="RuleBase" id="RU004004"/>
    </source>
</evidence>
<dbReference type="Gene3D" id="3.30.1370.130">
    <property type="match status" value="1"/>
</dbReference>
<dbReference type="InterPro" id="IPR050810">
    <property type="entry name" value="Bact_Secretion_Sys_Channel"/>
</dbReference>